<dbReference type="InterPro" id="IPR005123">
    <property type="entry name" value="Oxoglu/Fe-dep_dioxygenase_dom"/>
</dbReference>
<evidence type="ECO:0000256" key="5">
    <source>
        <dbReference type="ARBA" id="ARBA00012269"/>
    </source>
</evidence>
<reference evidence="14 15" key="1">
    <citation type="journal article" date="2022" name="Nat. Ecol. Evol.">
        <title>A masculinizing supergene underlies an exaggerated male reproductive morph in a spider.</title>
        <authorList>
            <person name="Hendrickx F."/>
            <person name="De Corte Z."/>
            <person name="Sonet G."/>
            <person name="Van Belleghem S.M."/>
            <person name="Kostlbacher S."/>
            <person name="Vangestel C."/>
        </authorList>
    </citation>
    <scope>NUCLEOTIDE SEQUENCE [LARGE SCALE GENOMIC DNA]</scope>
    <source>
        <strain evidence="14">W744_W776</strain>
    </source>
</reference>
<dbReference type="Pfam" id="PF23558">
    <property type="entry name" value="TPR_P4H"/>
    <property type="match status" value="1"/>
</dbReference>
<accession>A0AAV6UMU6</accession>
<dbReference type="PROSITE" id="PS51471">
    <property type="entry name" value="FE2OG_OXY"/>
    <property type="match status" value="1"/>
</dbReference>
<keyword evidence="8" id="KW-0847">Vitamin C</keyword>
<feature type="domain" description="Fe2OG dioxygenase" evidence="13">
    <location>
        <begin position="435"/>
        <end position="543"/>
    </location>
</feature>
<dbReference type="Pfam" id="PF13640">
    <property type="entry name" value="2OG-FeII_Oxy_3"/>
    <property type="match status" value="1"/>
</dbReference>
<dbReference type="SMART" id="SM00702">
    <property type="entry name" value="P4Hc"/>
    <property type="match status" value="1"/>
</dbReference>
<comment type="similarity">
    <text evidence="4">Belongs to the P4HA family.</text>
</comment>
<evidence type="ECO:0000256" key="3">
    <source>
        <dbReference type="ARBA" id="ARBA00004319"/>
    </source>
</evidence>
<comment type="cofactor">
    <cofactor evidence="1">
        <name>L-ascorbate</name>
        <dbReference type="ChEBI" id="CHEBI:38290"/>
    </cofactor>
</comment>
<evidence type="ECO:0000256" key="1">
    <source>
        <dbReference type="ARBA" id="ARBA00001961"/>
    </source>
</evidence>
<evidence type="ECO:0000256" key="2">
    <source>
        <dbReference type="ARBA" id="ARBA00002035"/>
    </source>
</evidence>
<dbReference type="GO" id="GO:0005506">
    <property type="term" value="F:iron ion binding"/>
    <property type="evidence" value="ECO:0007669"/>
    <property type="project" value="InterPro"/>
</dbReference>
<keyword evidence="6" id="KW-0479">Metal-binding</keyword>
<evidence type="ECO:0000256" key="12">
    <source>
        <dbReference type="ARBA" id="ARBA00023180"/>
    </source>
</evidence>
<keyword evidence="10" id="KW-0560">Oxidoreductase</keyword>
<dbReference type="GO" id="GO:0005788">
    <property type="term" value="C:endoplasmic reticulum lumen"/>
    <property type="evidence" value="ECO:0007669"/>
    <property type="project" value="UniProtKB-SubCell"/>
</dbReference>
<dbReference type="Proteomes" id="UP000827092">
    <property type="component" value="Unassembled WGS sequence"/>
</dbReference>
<dbReference type="FunFam" id="1.25.40.10:FF:000006">
    <property type="entry name" value="Prolyl 4-hydroxylase subunit alpha 2"/>
    <property type="match status" value="1"/>
</dbReference>
<dbReference type="InterPro" id="IPR011990">
    <property type="entry name" value="TPR-like_helical_dom_sf"/>
</dbReference>
<dbReference type="PANTHER" id="PTHR10869:SF244">
    <property type="entry name" value="PROLYL 4-HYDROXYLASE SUBUNIT ALPHA-2"/>
    <property type="match status" value="1"/>
</dbReference>
<evidence type="ECO:0000256" key="11">
    <source>
        <dbReference type="ARBA" id="ARBA00023004"/>
    </source>
</evidence>
<organism evidence="14 15">
    <name type="scientific">Oedothorax gibbosus</name>
    <dbReference type="NCBI Taxonomy" id="931172"/>
    <lineage>
        <taxon>Eukaryota</taxon>
        <taxon>Metazoa</taxon>
        <taxon>Ecdysozoa</taxon>
        <taxon>Arthropoda</taxon>
        <taxon>Chelicerata</taxon>
        <taxon>Arachnida</taxon>
        <taxon>Araneae</taxon>
        <taxon>Araneomorphae</taxon>
        <taxon>Entelegynae</taxon>
        <taxon>Araneoidea</taxon>
        <taxon>Linyphiidae</taxon>
        <taxon>Erigoninae</taxon>
        <taxon>Oedothorax</taxon>
    </lineage>
</organism>
<keyword evidence="11" id="KW-0408">Iron</keyword>
<dbReference type="PANTHER" id="PTHR10869">
    <property type="entry name" value="PROLYL 4-HYDROXYLASE ALPHA SUBUNIT"/>
    <property type="match status" value="1"/>
</dbReference>
<comment type="caution">
    <text evidence="14">The sequence shown here is derived from an EMBL/GenBank/DDBJ whole genome shotgun (WGS) entry which is preliminary data.</text>
</comment>
<dbReference type="InterPro" id="IPR013547">
    <property type="entry name" value="P4H_N"/>
</dbReference>
<comment type="function">
    <text evidence="2">Catalyzes the post-translational formation of 4-hydroxyproline in -Xaa-Pro-Gly- sequences in collagens and other proteins.</text>
</comment>
<evidence type="ECO:0000256" key="10">
    <source>
        <dbReference type="ARBA" id="ARBA00023002"/>
    </source>
</evidence>
<evidence type="ECO:0000256" key="6">
    <source>
        <dbReference type="ARBA" id="ARBA00022723"/>
    </source>
</evidence>
<sequence length="558" mass="64657">MVPVTISFVRWFLILSYEIIMMSIAKELLRAFVIFNLLVIFARSEYGSALVDLEPLLITKEKIVETIDHYINLEVQRLDKIKRLAQDYDNLYKTASEDIDNFLSNPINSYLLVKRLTTDWKFVMHLVEGYASKVPIYQLVKDEIFPNDYDLEEVANSVIRLQETYLLNTTDLVKGKVAGFKGDTELTASDCFELGMNAYNETDYNLALLWFQQSLDRLDTDEFQMVYKPKLLEYLSFSAFKVNDMELALKLTKDLIKIDPRYPGVNNNFYFYKKEVLRKRKESPDPKSKEVTEAIVDESEDGRIDPNLIDVKRYKQLCRGEQLRTPEQERKLKCRYTSNGSKYLLLHPVKEETLNLDPLIVVYHDVIRDNDIEFLKDMAEDIGLERATVLNASTGILEYAKYRTSKSCWLQDNKHPRIKHISMMIEEISGLEMDTAEDLQMNKYGLGGHYLGHYDFKREGEFDPFAKFGTGNRMATWMFYLSDVKAGGSTVFPDIDVEIKPRKGSAALWLNLFKSGEGDLRTKHAACPVIAGKKWVANKWIHERGQEFRRPCDLNPLA</sequence>
<dbReference type="Pfam" id="PF08336">
    <property type="entry name" value="P4Ha_N"/>
    <property type="match status" value="1"/>
</dbReference>
<name>A0AAV6UMU6_9ARAC</name>
<evidence type="ECO:0000313" key="15">
    <source>
        <dbReference type="Proteomes" id="UP000827092"/>
    </source>
</evidence>
<evidence type="ECO:0000259" key="13">
    <source>
        <dbReference type="PROSITE" id="PS51471"/>
    </source>
</evidence>
<dbReference type="InterPro" id="IPR045054">
    <property type="entry name" value="P4HA-like"/>
</dbReference>
<evidence type="ECO:0000256" key="7">
    <source>
        <dbReference type="ARBA" id="ARBA00022824"/>
    </source>
</evidence>
<evidence type="ECO:0000256" key="9">
    <source>
        <dbReference type="ARBA" id="ARBA00022964"/>
    </source>
</evidence>
<dbReference type="SUPFAM" id="SSF48452">
    <property type="entry name" value="TPR-like"/>
    <property type="match status" value="1"/>
</dbReference>
<dbReference type="Gene3D" id="2.60.120.620">
    <property type="entry name" value="q2cbj1_9rhob like domain"/>
    <property type="match status" value="1"/>
</dbReference>
<dbReference type="EMBL" id="JAFNEN010000335">
    <property type="protein sequence ID" value="KAG8185447.1"/>
    <property type="molecule type" value="Genomic_DNA"/>
</dbReference>
<dbReference type="AlphaFoldDB" id="A0AAV6UMU6"/>
<keyword evidence="7" id="KW-0256">Endoplasmic reticulum</keyword>
<gene>
    <name evidence="14" type="ORF">JTE90_022378</name>
</gene>
<dbReference type="EC" id="1.14.11.2" evidence="5"/>
<keyword evidence="12" id="KW-0325">Glycoprotein</keyword>
<dbReference type="InterPro" id="IPR044862">
    <property type="entry name" value="Pro_4_hyd_alph_FE2OG_OXY"/>
</dbReference>
<dbReference type="Gene3D" id="1.25.40.10">
    <property type="entry name" value="Tetratricopeptide repeat domain"/>
    <property type="match status" value="1"/>
</dbReference>
<keyword evidence="15" id="KW-1185">Reference proteome</keyword>
<evidence type="ECO:0000256" key="4">
    <source>
        <dbReference type="ARBA" id="ARBA00006511"/>
    </source>
</evidence>
<dbReference type="GO" id="GO:0031418">
    <property type="term" value="F:L-ascorbic acid binding"/>
    <property type="evidence" value="ECO:0007669"/>
    <property type="project" value="UniProtKB-KW"/>
</dbReference>
<dbReference type="InterPro" id="IPR006620">
    <property type="entry name" value="Pro_4_hyd_alph"/>
</dbReference>
<dbReference type="FunFam" id="2.60.120.620:FF:000001">
    <property type="entry name" value="Prolyl 4-hydroxylase subunit alpha 2"/>
    <property type="match status" value="1"/>
</dbReference>
<dbReference type="GO" id="GO:0004656">
    <property type="term" value="F:procollagen-proline 4-dioxygenase activity"/>
    <property type="evidence" value="ECO:0007669"/>
    <property type="project" value="UniProtKB-EC"/>
</dbReference>
<protein>
    <recommendedName>
        <fullName evidence="5">procollagen-proline 4-dioxygenase</fullName>
        <ecNumber evidence="5">1.14.11.2</ecNumber>
    </recommendedName>
</protein>
<evidence type="ECO:0000313" key="14">
    <source>
        <dbReference type="EMBL" id="KAG8185447.1"/>
    </source>
</evidence>
<keyword evidence="9" id="KW-0223">Dioxygenase</keyword>
<proteinExistence type="inferred from homology"/>
<dbReference type="InterPro" id="IPR059068">
    <property type="entry name" value="TPR_P4H"/>
</dbReference>
<comment type="subcellular location">
    <subcellularLocation>
        <location evidence="3">Endoplasmic reticulum lumen</location>
    </subcellularLocation>
</comment>
<dbReference type="Gene3D" id="6.10.140.1460">
    <property type="match status" value="1"/>
</dbReference>
<evidence type="ECO:0000256" key="8">
    <source>
        <dbReference type="ARBA" id="ARBA00022896"/>
    </source>
</evidence>